<gene>
    <name evidence="2" type="ORF">AB1Y20_010557</name>
</gene>
<evidence type="ECO:0000256" key="1">
    <source>
        <dbReference type="SAM" id="MobiDB-lite"/>
    </source>
</evidence>
<feature type="compositionally biased region" description="Polar residues" evidence="1">
    <location>
        <begin position="222"/>
        <end position="234"/>
    </location>
</feature>
<dbReference type="InterPro" id="IPR037140">
    <property type="entry name" value="VHL_beta_dom_sf"/>
</dbReference>
<dbReference type="SUPFAM" id="SSF49468">
    <property type="entry name" value="VHL"/>
    <property type="match status" value="1"/>
</dbReference>
<protein>
    <submittedName>
        <fullName evidence="2">Uncharacterized protein</fullName>
    </submittedName>
</protein>
<dbReference type="AlphaFoldDB" id="A0AB34IS87"/>
<dbReference type="Proteomes" id="UP001515480">
    <property type="component" value="Unassembled WGS sequence"/>
</dbReference>
<proteinExistence type="predicted"/>
<name>A0AB34IS87_PRYPA</name>
<keyword evidence="3" id="KW-1185">Reference proteome</keyword>
<evidence type="ECO:0000313" key="3">
    <source>
        <dbReference type="Proteomes" id="UP001515480"/>
    </source>
</evidence>
<evidence type="ECO:0000313" key="2">
    <source>
        <dbReference type="EMBL" id="KAL1504148.1"/>
    </source>
</evidence>
<dbReference type="InterPro" id="IPR036208">
    <property type="entry name" value="VHL_sf"/>
</dbReference>
<sequence length="414" mass="44771">MALLSLTAVNDSPHEAALWYLPEDGEPRLYATLPARTRLTQATFAGHRWSLKCNAPAPTSAEIRMGEGDAELKLEAAGAPASEEGFYHHCVHAGVAGVRVRAAEEVSVDALRQAAEIVRGMLLSSPATVCGRLSAAGCTVSVIGSKQKTSDIPEHRAWAESIQGEIPAQEFLPSKLQARQTPEECDCGCVPCIVDAFVQRVGRGCDRAHEPKSVAQPGRTGGASTSRSLDSTTRGVGGSYCTSCGEENLLDIDHDPYYREESILVHEFGHTVMNVGMSGSFRNLVRICHDQALASGLYSADCYMSSCADEYWAEGTQSWFNATVRTDVNCGINTREKLRRHDPALALLLLGAYGDGEWRFTDTLPEQTRSKWREKQSKPPSRATFGNRCASQLKALAISHGVCSSREPSPTAKA</sequence>
<reference evidence="2 3" key="1">
    <citation type="journal article" date="2024" name="Science">
        <title>Giant polyketide synthase enzymes in the biosynthesis of giant marine polyether toxins.</title>
        <authorList>
            <person name="Fallon T.R."/>
            <person name="Shende V.V."/>
            <person name="Wierzbicki I.H."/>
            <person name="Pendleton A.L."/>
            <person name="Watervoot N.F."/>
            <person name="Auber R.P."/>
            <person name="Gonzalez D.J."/>
            <person name="Wisecaver J.H."/>
            <person name="Moore B.S."/>
        </authorList>
    </citation>
    <scope>NUCLEOTIDE SEQUENCE [LARGE SCALE GENOMIC DNA]</scope>
    <source>
        <strain evidence="2 3">12B1</strain>
    </source>
</reference>
<comment type="caution">
    <text evidence="2">The sequence shown here is derived from an EMBL/GenBank/DDBJ whole genome shotgun (WGS) entry which is preliminary data.</text>
</comment>
<organism evidence="2 3">
    <name type="scientific">Prymnesium parvum</name>
    <name type="common">Toxic golden alga</name>
    <dbReference type="NCBI Taxonomy" id="97485"/>
    <lineage>
        <taxon>Eukaryota</taxon>
        <taxon>Haptista</taxon>
        <taxon>Haptophyta</taxon>
        <taxon>Prymnesiophyceae</taxon>
        <taxon>Prymnesiales</taxon>
        <taxon>Prymnesiaceae</taxon>
        <taxon>Prymnesium</taxon>
    </lineage>
</organism>
<dbReference type="EMBL" id="JBGBPQ010000020">
    <property type="protein sequence ID" value="KAL1504148.1"/>
    <property type="molecule type" value="Genomic_DNA"/>
</dbReference>
<accession>A0AB34IS87</accession>
<feature type="region of interest" description="Disordered" evidence="1">
    <location>
        <begin position="208"/>
        <end position="236"/>
    </location>
</feature>
<dbReference type="Gene3D" id="2.60.40.780">
    <property type="entry name" value="von Hippel-Lindau disease tumour suppressor, beta domain"/>
    <property type="match status" value="1"/>
</dbReference>